<evidence type="ECO:0000256" key="1">
    <source>
        <dbReference type="SAM" id="MobiDB-lite"/>
    </source>
</evidence>
<organism evidence="2 3">
    <name type="scientific">Rhodococcus erythropolis (strain PR4 / NBRC 100887)</name>
    <dbReference type="NCBI Taxonomy" id="234621"/>
    <lineage>
        <taxon>Bacteria</taxon>
        <taxon>Bacillati</taxon>
        <taxon>Actinomycetota</taxon>
        <taxon>Actinomycetes</taxon>
        <taxon>Mycobacteriales</taxon>
        <taxon>Nocardiaceae</taxon>
        <taxon>Rhodococcus</taxon>
        <taxon>Rhodococcus erythropolis group</taxon>
    </lineage>
</organism>
<proteinExistence type="predicted"/>
<name>C1A0B3_RHOE4</name>
<dbReference type="EMBL" id="AP008957">
    <property type="protein sequence ID" value="BAH34048.1"/>
    <property type="molecule type" value="Genomic_DNA"/>
</dbReference>
<feature type="region of interest" description="Disordered" evidence="1">
    <location>
        <begin position="1"/>
        <end position="36"/>
    </location>
</feature>
<evidence type="ECO:0000313" key="3">
    <source>
        <dbReference type="Proteomes" id="UP000002204"/>
    </source>
</evidence>
<dbReference type="PATRIC" id="fig|234621.6.peg.3848"/>
<sequence length="88" mass="9351">MSSVKVYEGTKSEATDSDDSSWVAVRSPRTNSRGVSAGGVISAIAGARLGYIRGARRSETYSVMPEYGSGDAALSDGIDRDMANRWDD</sequence>
<protein>
    <submittedName>
        <fullName evidence="2">Uncharacterized protein</fullName>
    </submittedName>
</protein>
<dbReference type="KEGG" id="rer:RER_33400"/>
<dbReference type="HOGENOM" id="CLU_2466936_0_0_11"/>
<reference evidence="2 3" key="2">
    <citation type="journal article" date="2006" name="Environ. Microbiol.">
        <title>Sequence analysis of three plasmids harboured in Rhodococcus erythropolis strain PR4.</title>
        <authorList>
            <person name="Sekine M."/>
            <person name="Tanikawa S."/>
            <person name="Omata S."/>
            <person name="Saito M."/>
            <person name="Fujisawa T."/>
            <person name="Tsukatani N."/>
            <person name="Tajima T."/>
            <person name="Sekigawa T."/>
            <person name="Kosugi H."/>
            <person name="Matsuo Y."/>
            <person name="Nishiko R."/>
            <person name="Imamura K."/>
            <person name="Ito M."/>
            <person name="Narita H."/>
            <person name="Tago S."/>
            <person name="Fujita N."/>
            <person name="Harayama S."/>
        </authorList>
    </citation>
    <scope>NUCLEOTIDE SEQUENCE [LARGE SCALE GENOMIC DNA]</scope>
    <source>
        <strain evidence="3">PR4 / NBRC 100887</strain>
    </source>
</reference>
<evidence type="ECO:0000313" key="2">
    <source>
        <dbReference type="EMBL" id="BAH34048.1"/>
    </source>
</evidence>
<gene>
    <name evidence="2" type="ordered locus">RER_33400</name>
</gene>
<accession>C1A0B3</accession>
<dbReference type="AlphaFoldDB" id="C1A0B3"/>
<dbReference type="Proteomes" id="UP000002204">
    <property type="component" value="Chromosome"/>
</dbReference>
<reference evidence="3" key="1">
    <citation type="submission" date="2005-03" db="EMBL/GenBank/DDBJ databases">
        <title>Comparison of the complete genome sequences of Rhodococcus erythropolis PR4 and Rhodococcus opacus B4.</title>
        <authorList>
            <person name="Takarada H."/>
            <person name="Sekine M."/>
            <person name="Hosoyama A."/>
            <person name="Yamada R."/>
            <person name="Fujisawa T."/>
            <person name="Omata S."/>
            <person name="Shimizu A."/>
            <person name="Tsukatani N."/>
            <person name="Tanikawa S."/>
            <person name="Fujita N."/>
            <person name="Harayama S."/>
        </authorList>
    </citation>
    <scope>NUCLEOTIDE SEQUENCE [LARGE SCALE GENOMIC DNA]</scope>
    <source>
        <strain evidence="3">PR4 / NBRC 100887</strain>
    </source>
</reference>